<comment type="caution">
    <text evidence="1">The sequence shown here is derived from an EMBL/GenBank/DDBJ whole genome shotgun (WGS) entry which is preliminary data.</text>
</comment>
<name>A0A0L8MCI6_STRVG</name>
<accession>A0A0L8MCI6</accession>
<dbReference type="OrthoDB" id="798764at2"/>
<dbReference type="EMBL" id="LGUV01000311">
    <property type="protein sequence ID" value="KOG48100.1"/>
    <property type="molecule type" value="Genomic_DNA"/>
</dbReference>
<reference evidence="2" key="1">
    <citation type="submission" date="2015-07" db="EMBL/GenBank/DDBJ databases">
        <authorList>
            <consortium name="Consortium for Microbial Forensics and Genomics (microFORGE)"/>
            <person name="Knight B.M."/>
            <person name="Roberts D.P."/>
            <person name="Lin D."/>
            <person name="Hari K."/>
            <person name="Fletcher J."/>
            <person name="Melcher U."/>
            <person name="Blagden T."/>
            <person name="Winegar R.A."/>
        </authorList>
    </citation>
    <scope>NUCLEOTIDE SEQUENCE [LARGE SCALE GENOMIC DNA]</scope>
    <source>
        <strain evidence="2">NRRL B-1447</strain>
    </source>
</reference>
<proteinExistence type="predicted"/>
<dbReference type="RefSeq" id="WP_053173150.1">
    <property type="nucleotide sequence ID" value="NZ_LGUV01000311.1"/>
</dbReference>
<dbReference type="Proteomes" id="UP000037084">
    <property type="component" value="Unassembled WGS sequence"/>
</dbReference>
<dbReference type="PATRIC" id="fig|1961.12.peg.4903"/>
<dbReference type="AlphaFoldDB" id="A0A0L8MCI6"/>
<protein>
    <submittedName>
        <fullName evidence="1">Uncharacterized protein</fullName>
    </submittedName>
</protein>
<organism evidence="1 2">
    <name type="scientific">Streptomyces virginiae</name>
    <name type="common">Streptomyces cinnamonensis</name>
    <dbReference type="NCBI Taxonomy" id="1961"/>
    <lineage>
        <taxon>Bacteria</taxon>
        <taxon>Bacillati</taxon>
        <taxon>Actinomycetota</taxon>
        <taxon>Actinomycetes</taxon>
        <taxon>Kitasatosporales</taxon>
        <taxon>Streptomycetaceae</taxon>
        <taxon>Streptomyces</taxon>
    </lineage>
</organism>
<gene>
    <name evidence="1" type="ORF">ADK75_21775</name>
</gene>
<evidence type="ECO:0000313" key="2">
    <source>
        <dbReference type="Proteomes" id="UP000037084"/>
    </source>
</evidence>
<evidence type="ECO:0000313" key="1">
    <source>
        <dbReference type="EMBL" id="KOG48100.1"/>
    </source>
</evidence>
<sequence length="215" mass="23625">MRRFFGRKRGVVPHPPELLAAAAENPGGSVAQIDTEYVSRPDGYVPTEAILGVWLVGADGKPTGVFEENPNYGLPTVDDFDKLTGCGHYLGWLGDPAAAVRDSVAGCLAEQAPGAHLEWLKILDEPRYLTGVRVRPDLENRTVITRAGLALSFALSVTAPERRREILTGVFTWVSAPLDEPGRRKDQVWLDLWMGLDRAEALLRDRILLVGRTQT</sequence>